<dbReference type="CDD" id="cd13962">
    <property type="entry name" value="PT_UbiA_UBIAD1"/>
    <property type="match status" value="1"/>
</dbReference>
<reference evidence="10 11" key="1">
    <citation type="submission" date="2019-01" db="EMBL/GenBank/DDBJ databases">
        <title>Complete genome sequencing of Aequorivita sp. H23M31.</title>
        <authorList>
            <person name="Bae J.-W."/>
        </authorList>
    </citation>
    <scope>NUCLEOTIDE SEQUENCE [LARGE SCALE GENOMIC DNA]</scope>
    <source>
        <strain evidence="10 11">H23M31</strain>
    </source>
</reference>
<feature type="transmembrane region" description="Helical" evidence="8">
    <location>
        <begin position="119"/>
        <end position="141"/>
    </location>
</feature>
<dbReference type="GO" id="GO:0005886">
    <property type="term" value="C:plasma membrane"/>
    <property type="evidence" value="ECO:0007669"/>
    <property type="project" value="UniProtKB-SubCell"/>
</dbReference>
<comment type="catalytic activity">
    <reaction evidence="8">
        <text>an all-trans-polyprenyl diphosphate + 1,4-dihydroxy-2-naphthoate + H(+) = a 2-demethylmenaquinol + CO2 + diphosphate</text>
        <dbReference type="Rhea" id="RHEA:26478"/>
        <dbReference type="Rhea" id="RHEA-COMP:9563"/>
        <dbReference type="Rhea" id="RHEA-COMP:9564"/>
        <dbReference type="ChEBI" id="CHEBI:11173"/>
        <dbReference type="ChEBI" id="CHEBI:15378"/>
        <dbReference type="ChEBI" id="CHEBI:16526"/>
        <dbReference type="ChEBI" id="CHEBI:33019"/>
        <dbReference type="ChEBI" id="CHEBI:55437"/>
        <dbReference type="ChEBI" id="CHEBI:58914"/>
        <dbReference type="EC" id="2.5.1.74"/>
    </reaction>
</comment>
<name>A0A410FZG0_9FLAO</name>
<comment type="similarity">
    <text evidence="8">Belongs to the MenA family. Type 1 subfamily.</text>
</comment>
<feature type="transmembrane region" description="Helical" evidence="8">
    <location>
        <begin position="94"/>
        <end position="113"/>
    </location>
</feature>
<protein>
    <recommendedName>
        <fullName evidence="8 9">1,4-dihydroxy-2-naphthoate octaprenyltransferase</fullName>
        <shortName evidence="8">DHNA-octaprenyltransferase</shortName>
        <ecNumber evidence="8 9">2.5.1.74</ecNumber>
    </recommendedName>
</protein>
<accession>A0A410FZG0</accession>
<evidence type="ECO:0000256" key="1">
    <source>
        <dbReference type="ARBA" id="ARBA00004141"/>
    </source>
</evidence>
<proteinExistence type="inferred from homology"/>
<dbReference type="EC" id="2.5.1.74" evidence="8 9"/>
<comment type="function">
    <text evidence="8">Conversion of 1,4-dihydroxy-2-naphthoate (DHNA) to demethylmenaquinone (DMK).</text>
</comment>
<dbReference type="InterPro" id="IPR026046">
    <property type="entry name" value="UBIAD1"/>
</dbReference>
<evidence type="ECO:0000256" key="9">
    <source>
        <dbReference type="NCBIfam" id="TIGR00751"/>
    </source>
</evidence>
<keyword evidence="4 8" id="KW-0808">Transferase</keyword>
<evidence type="ECO:0000256" key="3">
    <source>
        <dbReference type="ARBA" id="ARBA00022475"/>
    </source>
</evidence>
<comment type="subcellular location">
    <subcellularLocation>
        <location evidence="8">Cell membrane</location>
        <topology evidence="8">Multi-pass membrane protein</topology>
    </subcellularLocation>
    <subcellularLocation>
        <location evidence="1">Membrane</location>
        <topology evidence="1">Multi-pass membrane protein</topology>
    </subcellularLocation>
</comment>
<dbReference type="GO" id="GO:0009234">
    <property type="term" value="P:menaquinone biosynthetic process"/>
    <property type="evidence" value="ECO:0007669"/>
    <property type="project" value="UniProtKB-UniRule"/>
</dbReference>
<feature type="transmembrane region" description="Helical" evidence="8">
    <location>
        <begin position="280"/>
        <end position="299"/>
    </location>
</feature>
<evidence type="ECO:0000256" key="4">
    <source>
        <dbReference type="ARBA" id="ARBA00022679"/>
    </source>
</evidence>
<evidence type="ECO:0000313" key="11">
    <source>
        <dbReference type="Proteomes" id="UP000285517"/>
    </source>
</evidence>
<keyword evidence="7 8" id="KW-0472">Membrane</keyword>
<evidence type="ECO:0000256" key="7">
    <source>
        <dbReference type="ARBA" id="ARBA00023136"/>
    </source>
</evidence>
<keyword evidence="11" id="KW-1185">Reference proteome</keyword>
<feature type="transmembrane region" description="Helical" evidence="8">
    <location>
        <begin position="224"/>
        <end position="242"/>
    </location>
</feature>
<keyword evidence="2 8" id="KW-0474">Menaquinone biosynthesis</keyword>
<dbReference type="InterPro" id="IPR004657">
    <property type="entry name" value="MenA"/>
</dbReference>
<keyword evidence="5 8" id="KW-0812">Transmembrane</keyword>
<dbReference type="PANTHER" id="PTHR13929:SF0">
    <property type="entry name" value="UBIA PRENYLTRANSFERASE DOMAIN-CONTAINING PROTEIN 1"/>
    <property type="match status" value="1"/>
</dbReference>
<dbReference type="RefSeq" id="WP_128248790.1">
    <property type="nucleotide sequence ID" value="NZ_CP034951.1"/>
</dbReference>
<dbReference type="HAMAP" id="MF_01937">
    <property type="entry name" value="MenA_1"/>
    <property type="match status" value="1"/>
</dbReference>
<evidence type="ECO:0000256" key="8">
    <source>
        <dbReference type="HAMAP-Rule" id="MF_01937"/>
    </source>
</evidence>
<dbReference type="OrthoDB" id="9767568at2"/>
<dbReference type="GO" id="GO:0046428">
    <property type="term" value="F:1,4-dihydroxy-2-naphthoate polyprenyltransferase activity"/>
    <property type="evidence" value="ECO:0007669"/>
    <property type="project" value="UniProtKB-UniRule"/>
</dbReference>
<sequence length="300" mass="32509">MTKFKAWISAARLRTLPLSISGIVTAGAAAKEAGIFSTPIFSLALATTLGLQILSNFANDYGDGVKGTDNHERVGPMRAMQSGVLSAIDLKRGIIITSIVTLAIACLLIYIAFENQNIFHSTIFFILGIAAIVAAITYTVGKSAYGYRALGDVFVFLFFGLLGVLGGYFLFAKDLNGYILLPAIVIGLLSTAVLNLNNMRDRLADAKANKITIAVLLGGSKVKIYHFTLIILAFIFSISYFSLKGTTWAEFLPILAFIPLFVHLGKMNNNTSPPLLDPELKKVALSTFLFSILFFVSAWF</sequence>
<keyword evidence="3 8" id="KW-1003">Cell membrane</keyword>
<keyword evidence="6 8" id="KW-1133">Transmembrane helix</keyword>
<evidence type="ECO:0000256" key="5">
    <source>
        <dbReference type="ARBA" id="ARBA00022692"/>
    </source>
</evidence>
<feature type="transmembrane region" description="Helical" evidence="8">
    <location>
        <begin position="40"/>
        <end position="58"/>
    </location>
</feature>
<dbReference type="NCBIfam" id="TIGR00751">
    <property type="entry name" value="menA"/>
    <property type="match status" value="1"/>
</dbReference>
<evidence type="ECO:0000256" key="2">
    <source>
        <dbReference type="ARBA" id="ARBA00022428"/>
    </source>
</evidence>
<dbReference type="PANTHER" id="PTHR13929">
    <property type="entry name" value="1,4-DIHYDROXY-2-NAPHTHOATE OCTAPRENYLTRANSFERASE"/>
    <property type="match status" value="1"/>
</dbReference>
<feature type="transmembrane region" description="Helical" evidence="8">
    <location>
        <begin position="248"/>
        <end position="268"/>
    </location>
</feature>
<dbReference type="Proteomes" id="UP000285517">
    <property type="component" value="Chromosome"/>
</dbReference>
<organism evidence="10 11">
    <name type="scientific">Aequorivita ciconiae</name>
    <dbReference type="NCBI Taxonomy" id="2494375"/>
    <lineage>
        <taxon>Bacteria</taxon>
        <taxon>Pseudomonadati</taxon>
        <taxon>Bacteroidota</taxon>
        <taxon>Flavobacteriia</taxon>
        <taxon>Flavobacteriales</taxon>
        <taxon>Flavobacteriaceae</taxon>
        <taxon>Aequorivita</taxon>
    </lineage>
</organism>
<dbReference type="UniPathway" id="UPA00079">
    <property type="reaction ID" value="UER00168"/>
</dbReference>
<dbReference type="EMBL" id="CP034951">
    <property type="protein sequence ID" value="QAA80389.1"/>
    <property type="molecule type" value="Genomic_DNA"/>
</dbReference>
<feature type="transmembrane region" description="Helical" evidence="8">
    <location>
        <begin position="177"/>
        <end position="197"/>
    </location>
</feature>
<gene>
    <name evidence="8 10" type="primary">menA</name>
    <name evidence="10" type="ORF">EI546_00970</name>
</gene>
<dbReference type="AlphaFoldDB" id="A0A410FZG0"/>
<dbReference type="PIRSF" id="PIRSF005355">
    <property type="entry name" value="UBIAD1"/>
    <property type="match status" value="1"/>
</dbReference>
<dbReference type="KEGG" id="aev:EI546_00970"/>
<dbReference type="InterPro" id="IPR000537">
    <property type="entry name" value="UbiA_prenyltransferase"/>
</dbReference>
<evidence type="ECO:0000256" key="6">
    <source>
        <dbReference type="ARBA" id="ARBA00022989"/>
    </source>
</evidence>
<evidence type="ECO:0000313" key="10">
    <source>
        <dbReference type="EMBL" id="QAA80389.1"/>
    </source>
</evidence>
<comment type="pathway">
    <text evidence="8">Quinol/quinone metabolism; menaquinone biosynthesis; menaquinol from 1,4-dihydroxy-2-naphthoate: step 1/2.</text>
</comment>
<dbReference type="GO" id="GO:0042371">
    <property type="term" value="P:vitamin K biosynthetic process"/>
    <property type="evidence" value="ECO:0007669"/>
    <property type="project" value="TreeGrafter"/>
</dbReference>
<dbReference type="Pfam" id="PF01040">
    <property type="entry name" value="UbiA"/>
    <property type="match status" value="1"/>
</dbReference>
<feature type="transmembrane region" description="Helical" evidence="8">
    <location>
        <begin position="153"/>
        <end position="171"/>
    </location>
</feature>